<dbReference type="GO" id="GO:0006303">
    <property type="term" value="P:double-strand break repair via nonhomologous end joining"/>
    <property type="evidence" value="ECO:0007669"/>
    <property type="project" value="TreeGrafter"/>
</dbReference>
<gene>
    <name evidence="14" type="ORF">PUN28_019529</name>
</gene>
<evidence type="ECO:0000256" key="1">
    <source>
        <dbReference type="ARBA" id="ARBA00004123"/>
    </source>
</evidence>
<evidence type="ECO:0000259" key="13">
    <source>
        <dbReference type="Pfam" id="PF07522"/>
    </source>
</evidence>
<dbReference type="AlphaFoldDB" id="A0AAW2EET1"/>
<comment type="subcellular location">
    <subcellularLocation>
        <location evidence="1">Nucleus</location>
    </subcellularLocation>
</comment>
<keyword evidence="3" id="KW-0540">Nuclease</keyword>
<keyword evidence="6" id="KW-0378">Hydrolase</keyword>
<name>A0AAW2EET1_9HYME</name>
<keyword evidence="8" id="KW-0233">DNA recombination</keyword>
<comment type="caution">
    <text evidence="14">The sequence shown here is derived from an EMBL/GenBank/DDBJ whole genome shotgun (WGS) entry which is preliminary data.</text>
</comment>
<dbReference type="InterPro" id="IPR011084">
    <property type="entry name" value="DRMBL"/>
</dbReference>
<dbReference type="Gene3D" id="3.40.50.12650">
    <property type="match status" value="1"/>
</dbReference>
<accession>A0AAW2EET1</accession>
<keyword evidence="10" id="KW-0539">Nucleus</keyword>
<evidence type="ECO:0000256" key="7">
    <source>
        <dbReference type="ARBA" id="ARBA00022839"/>
    </source>
</evidence>
<dbReference type="GO" id="GO:0000723">
    <property type="term" value="P:telomere maintenance"/>
    <property type="evidence" value="ECO:0007669"/>
    <property type="project" value="TreeGrafter"/>
</dbReference>
<evidence type="ECO:0000256" key="11">
    <source>
        <dbReference type="ARBA" id="ARBA00039759"/>
    </source>
</evidence>
<proteinExistence type="inferred from homology"/>
<dbReference type="GO" id="GO:0035312">
    <property type="term" value="F:5'-3' DNA exonuclease activity"/>
    <property type="evidence" value="ECO:0007669"/>
    <property type="project" value="TreeGrafter"/>
</dbReference>
<dbReference type="PANTHER" id="PTHR23240:SF8">
    <property type="entry name" value="PROTEIN ARTEMIS"/>
    <property type="match status" value="1"/>
</dbReference>
<evidence type="ECO:0000313" key="14">
    <source>
        <dbReference type="EMBL" id="KAL0100152.1"/>
    </source>
</evidence>
<evidence type="ECO:0000256" key="8">
    <source>
        <dbReference type="ARBA" id="ARBA00023172"/>
    </source>
</evidence>
<keyword evidence="7" id="KW-0269">Exonuclease</keyword>
<evidence type="ECO:0000256" key="10">
    <source>
        <dbReference type="ARBA" id="ARBA00023242"/>
    </source>
</evidence>
<dbReference type="SUPFAM" id="SSF56281">
    <property type="entry name" value="Metallo-hydrolase/oxidoreductase"/>
    <property type="match status" value="1"/>
</dbReference>
<evidence type="ECO:0000313" key="15">
    <source>
        <dbReference type="Proteomes" id="UP001430953"/>
    </source>
</evidence>
<keyword evidence="9" id="KW-0234">DNA repair</keyword>
<evidence type="ECO:0000256" key="12">
    <source>
        <dbReference type="ARBA" id="ARBA00042677"/>
    </source>
</evidence>
<dbReference type="Pfam" id="PF07522">
    <property type="entry name" value="DRMBL"/>
    <property type="match status" value="1"/>
</dbReference>
<sequence length="351" mass="40596">MSTFLGLIEEIPGISVDRFDGENLNSSAYFLSHCHTDHMQGLNCVFFYNLKQKNKYFYCSKISKVILETMGYVIENVIEIDIDVKTEIKYESNSSDILYVTCISAGHCPGSVMFLFEKMDELILYTGDFRINPKDYRKLKSLHDRDSSHSSPKKLAKVYLDTTFLDRDFTSFPTRPESLRAMCKVVTEWLNLSPKNVVILECSALYGSEFLYMELSKDLNVPIHIKDIVYETYHRIPDLARCITLNPMSTRVHACMSKFDRSGLKCCQNISKRNILTIVPSVLKWKGKDTSKVGEYDSVRSNTYNVCYSTHASYHELETFIKYFKPDEIHPCVCPEDMKNQIFYLLDKIKS</sequence>
<evidence type="ECO:0000256" key="5">
    <source>
        <dbReference type="ARBA" id="ARBA00022763"/>
    </source>
</evidence>
<dbReference type="PANTHER" id="PTHR23240">
    <property type="entry name" value="DNA CROSS-LINK REPAIR PROTEIN PSO2/SNM1-RELATED"/>
    <property type="match status" value="1"/>
</dbReference>
<dbReference type="EMBL" id="JADYXP020000026">
    <property type="protein sequence ID" value="KAL0100152.1"/>
    <property type="molecule type" value="Genomic_DNA"/>
</dbReference>
<keyword evidence="15" id="KW-1185">Reference proteome</keyword>
<dbReference type="GO" id="GO:0005634">
    <property type="term" value="C:nucleus"/>
    <property type="evidence" value="ECO:0007669"/>
    <property type="project" value="UniProtKB-SubCell"/>
</dbReference>
<evidence type="ECO:0000256" key="9">
    <source>
        <dbReference type="ARBA" id="ARBA00023204"/>
    </source>
</evidence>
<dbReference type="Proteomes" id="UP001430953">
    <property type="component" value="Unassembled WGS sequence"/>
</dbReference>
<dbReference type="Gene3D" id="3.60.15.10">
    <property type="entry name" value="Ribonuclease Z/Hydroxyacylglutathione hydrolase-like"/>
    <property type="match status" value="1"/>
</dbReference>
<organism evidence="14 15">
    <name type="scientific">Cardiocondyla obscurior</name>
    <dbReference type="NCBI Taxonomy" id="286306"/>
    <lineage>
        <taxon>Eukaryota</taxon>
        <taxon>Metazoa</taxon>
        <taxon>Ecdysozoa</taxon>
        <taxon>Arthropoda</taxon>
        <taxon>Hexapoda</taxon>
        <taxon>Insecta</taxon>
        <taxon>Pterygota</taxon>
        <taxon>Neoptera</taxon>
        <taxon>Endopterygota</taxon>
        <taxon>Hymenoptera</taxon>
        <taxon>Apocrita</taxon>
        <taxon>Aculeata</taxon>
        <taxon>Formicoidea</taxon>
        <taxon>Formicidae</taxon>
        <taxon>Myrmicinae</taxon>
        <taxon>Cardiocondyla</taxon>
    </lineage>
</organism>
<evidence type="ECO:0000256" key="4">
    <source>
        <dbReference type="ARBA" id="ARBA00022759"/>
    </source>
</evidence>
<dbReference type="InterPro" id="IPR036866">
    <property type="entry name" value="RibonucZ/Hydroxyglut_hydro"/>
</dbReference>
<reference evidence="14 15" key="1">
    <citation type="submission" date="2023-03" db="EMBL/GenBank/DDBJ databases">
        <title>High recombination rates correlate with genetic variation in Cardiocondyla obscurior ants.</title>
        <authorList>
            <person name="Errbii M."/>
        </authorList>
    </citation>
    <scope>NUCLEOTIDE SEQUENCE [LARGE SCALE GENOMIC DNA]</scope>
    <source>
        <strain evidence="14">Alpha-2009</strain>
        <tissue evidence="14">Whole body</tissue>
    </source>
</reference>
<evidence type="ECO:0000256" key="6">
    <source>
        <dbReference type="ARBA" id="ARBA00022801"/>
    </source>
</evidence>
<dbReference type="GO" id="GO:0004519">
    <property type="term" value="F:endonuclease activity"/>
    <property type="evidence" value="ECO:0007669"/>
    <property type="project" value="UniProtKB-KW"/>
</dbReference>
<dbReference type="GO" id="GO:0006310">
    <property type="term" value="P:DNA recombination"/>
    <property type="evidence" value="ECO:0007669"/>
    <property type="project" value="UniProtKB-KW"/>
</dbReference>
<feature type="domain" description="DNA repair metallo-beta-lactamase" evidence="13">
    <location>
        <begin position="238"/>
        <end position="335"/>
    </location>
</feature>
<keyword evidence="4" id="KW-0255">Endonuclease</keyword>
<dbReference type="GO" id="GO:0036297">
    <property type="term" value="P:interstrand cross-link repair"/>
    <property type="evidence" value="ECO:0007669"/>
    <property type="project" value="TreeGrafter"/>
</dbReference>
<protein>
    <recommendedName>
        <fullName evidence="11">Protein artemis</fullName>
    </recommendedName>
    <alternativeName>
        <fullName evidence="12">DNA cross-link repair 1C protein</fullName>
    </alternativeName>
</protein>
<evidence type="ECO:0000256" key="2">
    <source>
        <dbReference type="ARBA" id="ARBA00010304"/>
    </source>
</evidence>
<dbReference type="GO" id="GO:0003684">
    <property type="term" value="F:damaged DNA binding"/>
    <property type="evidence" value="ECO:0007669"/>
    <property type="project" value="TreeGrafter"/>
</dbReference>
<keyword evidence="5" id="KW-0227">DNA damage</keyword>
<evidence type="ECO:0000256" key="3">
    <source>
        <dbReference type="ARBA" id="ARBA00022722"/>
    </source>
</evidence>
<comment type="similarity">
    <text evidence="2">Belongs to the DNA repair metallo-beta-lactamase (DRMBL) family.</text>
</comment>